<dbReference type="InterPro" id="IPR029063">
    <property type="entry name" value="SAM-dependent_MTases_sf"/>
</dbReference>
<organism evidence="2 3">
    <name type="scientific">Paracandidimonas soli</name>
    <dbReference type="NCBI Taxonomy" id="1917182"/>
    <lineage>
        <taxon>Bacteria</taxon>
        <taxon>Pseudomonadati</taxon>
        <taxon>Pseudomonadota</taxon>
        <taxon>Betaproteobacteria</taxon>
        <taxon>Burkholderiales</taxon>
        <taxon>Alcaligenaceae</taxon>
        <taxon>Paracandidimonas</taxon>
    </lineage>
</organism>
<comment type="caution">
    <text evidence="2">The sequence shown here is derived from an EMBL/GenBank/DDBJ whole genome shotgun (WGS) entry which is preliminary data.</text>
</comment>
<feature type="region of interest" description="Disordered" evidence="1">
    <location>
        <begin position="1"/>
        <end position="21"/>
    </location>
</feature>
<evidence type="ECO:0000256" key="1">
    <source>
        <dbReference type="SAM" id="MobiDB-lite"/>
    </source>
</evidence>
<dbReference type="SUPFAM" id="SSF53335">
    <property type="entry name" value="S-adenosyl-L-methionine-dependent methyltransferases"/>
    <property type="match status" value="1"/>
</dbReference>
<reference evidence="2 3" key="1">
    <citation type="submission" date="2019-03" db="EMBL/GenBank/DDBJ databases">
        <title>Genomic Encyclopedia of Type Strains, Phase IV (KMG-IV): sequencing the most valuable type-strain genomes for metagenomic binning, comparative biology and taxonomic classification.</title>
        <authorList>
            <person name="Goeker M."/>
        </authorList>
    </citation>
    <scope>NUCLEOTIDE SEQUENCE [LARGE SCALE GENOMIC DNA]</scope>
    <source>
        <strain evidence="2 3">DSM 100048</strain>
    </source>
</reference>
<dbReference type="AlphaFoldDB" id="A0A4V2VQV0"/>
<name>A0A4V2VQV0_9BURK</name>
<keyword evidence="3" id="KW-1185">Reference proteome</keyword>
<dbReference type="RefSeq" id="WP_243650889.1">
    <property type="nucleotide sequence ID" value="NZ_JBHRVM010000001.1"/>
</dbReference>
<dbReference type="EMBL" id="SMBX01000007">
    <property type="protein sequence ID" value="TCU96009.1"/>
    <property type="molecule type" value="Genomic_DNA"/>
</dbReference>
<dbReference type="Proteomes" id="UP000294692">
    <property type="component" value="Unassembled WGS sequence"/>
</dbReference>
<evidence type="ECO:0000313" key="2">
    <source>
        <dbReference type="EMBL" id="TCU96009.1"/>
    </source>
</evidence>
<sequence length="275" mass="30516">MSGQPIEGQEPGLAGGDASASPPLTGSLYDIVAGMQGDLPWGSFLDAGTGRGSMSWLLGLQTTRWTAITGARNMAAQVEREVGERLREQDRIVVGNWMDADLLAGETYDTVLADYLVGAMDGFAPYWQDRIFGRLRPLVGKRLYVIGLEPYVPYFPTDPAGRLVCEIGRLRDACLLLAGERPYREYPMDWVLRHLRLAGFRPLDAQRYAIRYGERFINSQMDMCDQRLSRLRDRPLALAMSEHVAQLRDRALAFAAAEGGLRHGHDYVIAAEPAA</sequence>
<evidence type="ECO:0008006" key="4">
    <source>
        <dbReference type="Google" id="ProtNLM"/>
    </source>
</evidence>
<protein>
    <recommendedName>
        <fullName evidence="4">Methyltransferase family protein</fullName>
    </recommendedName>
</protein>
<gene>
    <name evidence="2" type="ORF">EV686_10767</name>
</gene>
<evidence type="ECO:0000313" key="3">
    <source>
        <dbReference type="Proteomes" id="UP000294692"/>
    </source>
</evidence>
<dbReference type="Gene3D" id="3.40.50.150">
    <property type="entry name" value="Vaccinia Virus protein VP39"/>
    <property type="match status" value="1"/>
</dbReference>
<dbReference type="CDD" id="cd02440">
    <property type="entry name" value="AdoMet_MTases"/>
    <property type="match status" value="1"/>
</dbReference>
<accession>A0A4V2VQV0</accession>
<proteinExistence type="predicted"/>